<dbReference type="EMBL" id="CAJNJA010031874">
    <property type="protein sequence ID" value="CAE7661592.1"/>
    <property type="molecule type" value="Genomic_DNA"/>
</dbReference>
<proteinExistence type="predicted"/>
<evidence type="ECO:0000313" key="1">
    <source>
        <dbReference type="EMBL" id="CAE7661592.1"/>
    </source>
</evidence>
<organism evidence="1 2">
    <name type="scientific">Symbiodinium necroappetens</name>
    <dbReference type="NCBI Taxonomy" id="1628268"/>
    <lineage>
        <taxon>Eukaryota</taxon>
        <taxon>Sar</taxon>
        <taxon>Alveolata</taxon>
        <taxon>Dinophyceae</taxon>
        <taxon>Suessiales</taxon>
        <taxon>Symbiodiniaceae</taxon>
        <taxon>Symbiodinium</taxon>
    </lineage>
</organism>
<protein>
    <submittedName>
        <fullName evidence="1">Uncharacterized protein</fullName>
    </submittedName>
</protein>
<dbReference type="AlphaFoldDB" id="A0A812W7H3"/>
<sequence length="614" mass="70454">MHCSPRFWNIFRRESWSLRQRVCDASRRCWCSHQGVSHERKEVGSMLLITCFTQCCWLIRQIETNTCNAFISRRLCRFAREYVYGDRDDWIMHVRVDSSPQFNRDYLVSEVDVVSLDKTFSSELDTAMQDVGFATRIMPLQILGRRATNTAYKYRALLRALRLEVGSEDLIKARTFSMLHDMGVESKLAMVPGFSSDCDDRWFDKALPLHDLDHGLHNVMLELNECWEVDFYNAWERQLNTMAKHFSKADNNERFVKQCIWDNPKIEGYARKKAIAGMFKSTCPTLVQHRWQYMHDVLVWVTDRRKFLMYLDPHIVSSRENSEGQSGQSDDVISDMDAAAFKLLYTDKLVSATFWAMCAVMLILCKWGHTVVGWLHGCWCHPTQDDRAKFRKKNKGANCKWSGRRLIELSCGSALEFLADLRSLRIENSSLAMESMGLLVKEQQKASGASAAAGDDMASDIISVGFVTAKRMLESRFSQLTSFVREPPWNLISLLQFLIVPASVRSGAVVESRQIAATMLQKFDQGKFGDVGDIGRRFLQTTHRSALKRWANSQDKFMDLSLFRALLAYASSLNVMQRLEAKHHLVQAGAVGCFPQDRDRERQHMHCACVSALS</sequence>
<gene>
    <name evidence="1" type="ORF">SNEC2469_LOCUS18808</name>
</gene>
<accession>A0A812W7H3</accession>
<dbReference type="OrthoDB" id="447122at2759"/>
<keyword evidence="2" id="KW-1185">Reference proteome</keyword>
<comment type="caution">
    <text evidence="1">The sequence shown here is derived from an EMBL/GenBank/DDBJ whole genome shotgun (WGS) entry which is preliminary data.</text>
</comment>
<reference evidence="1" key="1">
    <citation type="submission" date="2021-02" db="EMBL/GenBank/DDBJ databases">
        <authorList>
            <person name="Dougan E. K."/>
            <person name="Rhodes N."/>
            <person name="Thang M."/>
            <person name="Chan C."/>
        </authorList>
    </citation>
    <scope>NUCLEOTIDE SEQUENCE</scope>
</reference>
<dbReference type="Proteomes" id="UP000601435">
    <property type="component" value="Unassembled WGS sequence"/>
</dbReference>
<evidence type="ECO:0000313" key="2">
    <source>
        <dbReference type="Proteomes" id="UP000601435"/>
    </source>
</evidence>
<name>A0A812W7H3_9DINO</name>